<keyword evidence="4" id="KW-0413">Isomerase</keyword>
<evidence type="ECO:0000313" key="4">
    <source>
        <dbReference type="EMBL" id="EOX96537.1"/>
    </source>
</evidence>
<feature type="compositionally biased region" description="Basic and acidic residues" evidence="1">
    <location>
        <begin position="50"/>
        <end position="63"/>
    </location>
</feature>
<dbReference type="AlphaFoldDB" id="A0A061DVU7"/>
<dbReference type="Gene3D" id="3.50.4.10">
    <property type="entry name" value="Hepatocyte Growth Factor"/>
    <property type="match status" value="1"/>
</dbReference>
<feature type="region of interest" description="Disordered" evidence="1">
    <location>
        <begin position="41"/>
        <end position="63"/>
    </location>
</feature>
<dbReference type="SUPFAM" id="SSF50891">
    <property type="entry name" value="Cyclophilin-like"/>
    <property type="match status" value="1"/>
</dbReference>
<dbReference type="FunFam" id="2.40.100.10:FF:000086">
    <property type="entry name" value="Predicted protein"/>
    <property type="match status" value="1"/>
</dbReference>
<dbReference type="Gene3D" id="2.40.100.10">
    <property type="entry name" value="Cyclophilin-like"/>
    <property type="match status" value="1"/>
</dbReference>
<name>A0A061DVU7_THECC</name>
<dbReference type="Gramene" id="EOX96537">
    <property type="protein sequence ID" value="EOX96537"/>
    <property type="gene ID" value="TCM_005774"/>
</dbReference>
<organism evidence="4 5">
    <name type="scientific">Theobroma cacao</name>
    <name type="common">Cacao</name>
    <name type="synonym">Cocoa</name>
    <dbReference type="NCBI Taxonomy" id="3641"/>
    <lineage>
        <taxon>Eukaryota</taxon>
        <taxon>Viridiplantae</taxon>
        <taxon>Streptophyta</taxon>
        <taxon>Embryophyta</taxon>
        <taxon>Tracheophyta</taxon>
        <taxon>Spermatophyta</taxon>
        <taxon>Magnoliopsida</taxon>
        <taxon>eudicotyledons</taxon>
        <taxon>Gunneridae</taxon>
        <taxon>Pentapetalae</taxon>
        <taxon>rosids</taxon>
        <taxon>malvids</taxon>
        <taxon>Malvales</taxon>
        <taxon>Malvaceae</taxon>
        <taxon>Byttnerioideae</taxon>
        <taxon>Theobroma</taxon>
    </lineage>
</organism>
<dbReference type="PROSITE" id="PS51257">
    <property type="entry name" value="PROKAR_LIPOPROTEIN"/>
    <property type="match status" value="1"/>
</dbReference>
<gene>
    <name evidence="4" type="ORF">TCM_005774</name>
</gene>
<keyword evidence="2" id="KW-0812">Transmembrane</keyword>
<dbReference type="Pfam" id="PF00160">
    <property type="entry name" value="Pro_isomerase"/>
    <property type="match status" value="1"/>
</dbReference>
<dbReference type="OMA" id="DECCNAC"/>
<keyword evidence="2" id="KW-1133">Transmembrane helix</keyword>
<keyword evidence="2" id="KW-0472">Membrane</keyword>
<dbReference type="EMBL" id="CM001879">
    <property type="protein sequence ID" value="EOX96537.1"/>
    <property type="molecule type" value="Genomic_DNA"/>
</dbReference>
<dbReference type="GO" id="GO:0003755">
    <property type="term" value="F:peptidyl-prolyl cis-trans isomerase activity"/>
    <property type="evidence" value="ECO:0007669"/>
    <property type="project" value="InterPro"/>
</dbReference>
<dbReference type="eggNOG" id="ENOG502QQWW">
    <property type="taxonomic scope" value="Eukaryota"/>
</dbReference>
<feature type="transmembrane region" description="Helical" evidence="2">
    <location>
        <begin position="12"/>
        <end position="33"/>
    </location>
</feature>
<keyword evidence="5" id="KW-1185">Reference proteome</keyword>
<dbReference type="Proteomes" id="UP000026915">
    <property type="component" value="Chromosome 1"/>
</dbReference>
<dbReference type="InterPro" id="IPR002130">
    <property type="entry name" value="Cyclophilin-type_PPIase_dom"/>
</dbReference>
<evidence type="ECO:0000256" key="2">
    <source>
        <dbReference type="SAM" id="Phobius"/>
    </source>
</evidence>
<proteinExistence type="predicted"/>
<evidence type="ECO:0000259" key="3">
    <source>
        <dbReference type="Pfam" id="PF00160"/>
    </source>
</evidence>
<sequence length="333" mass="36831">MGRRQADSDFGRFTLLVLLIIAAVSCCMAYLSFSVAFKGSGNTNSVGSSERSRRSDEEDREEENGCCRGIEHLELWGDAVKWGSEFKVNSSDECCNACKEMCKGDDGPCLCDSWVFCGNREACGSRFGECWLKKQKDTLDPDRRDSGDEVIWTSGLIFGKGEGIVKLKTEYGALHVKLLPDCAPHSVAYILELLALHHCAGCQFYRAESRGNSWDPQGNHIEHATFGPPSALIQGTLEAHGPAFKDIPVEACPTVRRGSIAWVGSGPEFFISLANHKEWRKAYTVFGYVLPEGMEVVEKIAQLPTIPEVWNNINVSVLERPVPLRFLRMKGSA</sequence>
<accession>A0A061DVU7</accession>
<protein>
    <submittedName>
        <fullName evidence="4">Peptidyl-prolyl cis-trans isomerases</fullName>
    </submittedName>
</protein>
<dbReference type="PANTHER" id="PTHR46873">
    <property type="entry name" value="EXPRESSED PROTEIN"/>
    <property type="match status" value="1"/>
</dbReference>
<dbReference type="InParanoid" id="A0A061DVU7"/>
<dbReference type="PANTHER" id="PTHR46873:SF2">
    <property type="entry name" value="PPIASE CYCLOPHILIN-TYPE DOMAIN-CONTAINING PROTEIN"/>
    <property type="match status" value="1"/>
</dbReference>
<reference evidence="4 5" key="1">
    <citation type="journal article" date="2013" name="Genome Biol.">
        <title>The genome sequence of the most widely cultivated cacao type and its use to identify candidate genes regulating pod color.</title>
        <authorList>
            <person name="Motamayor J.C."/>
            <person name="Mockaitis K."/>
            <person name="Schmutz J."/>
            <person name="Haiminen N."/>
            <person name="Iii D.L."/>
            <person name="Cornejo O."/>
            <person name="Findley S.D."/>
            <person name="Zheng P."/>
            <person name="Utro F."/>
            <person name="Royaert S."/>
            <person name="Saski C."/>
            <person name="Jenkins J."/>
            <person name="Podicheti R."/>
            <person name="Zhao M."/>
            <person name="Scheffler B.E."/>
            <person name="Stack J.C."/>
            <person name="Feltus F.A."/>
            <person name="Mustiga G.M."/>
            <person name="Amores F."/>
            <person name="Phillips W."/>
            <person name="Marelli J.P."/>
            <person name="May G.D."/>
            <person name="Shapiro H."/>
            <person name="Ma J."/>
            <person name="Bustamante C.D."/>
            <person name="Schnell R.J."/>
            <person name="Main D."/>
            <person name="Gilbert D."/>
            <person name="Parida L."/>
            <person name="Kuhn D.N."/>
        </authorList>
    </citation>
    <scope>NUCLEOTIDE SEQUENCE [LARGE SCALE GENOMIC DNA]</scope>
    <source>
        <strain evidence="5">cv. Matina 1-6</strain>
    </source>
</reference>
<dbReference type="InterPro" id="IPR029000">
    <property type="entry name" value="Cyclophilin-like_dom_sf"/>
</dbReference>
<evidence type="ECO:0000313" key="5">
    <source>
        <dbReference type="Proteomes" id="UP000026915"/>
    </source>
</evidence>
<dbReference type="HOGENOM" id="CLU_853680_0_0_1"/>
<evidence type="ECO:0000256" key="1">
    <source>
        <dbReference type="SAM" id="MobiDB-lite"/>
    </source>
</evidence>
<feature type="domain" description="PPIase cyclophilin-type" evidence="3">
    <location>
        <begin position="165"/>
        <end position="315"/>
    </location>
</feature>
<dbReference type="STRING" id="3641.A0A061DVU7"/>